<evidence type="ECO:0000313" key="8">
    <source>
        <dbReference type="EMBL" id="MFB9377210.1"/>
    </source>
</evidence>
<feature type="binding site" evidence="6">
    <location>
        <position position="135"/>
    </location>
    <ligand>
        <name>S-adenosyl-L-methionine</name>
        <dbReference type="ChEBI" id="CHEBI:59789"/>
    </ligand>
</feature>
<evidence type="ECO:0000256" key="6">
    <source>
        <dbReference type="HAMAP-Rule" id="MF_00074"/>
    </source>
</evidence>
<gene>
    <name evidence="6 8" type="primary">rsmG</name>
    <name evidence="8" type="ORF">ACFFVI_09530</name>
</gene>
<keyword evidence="5 6" id="KW-0949">S-adenosyl-L-methionine</keyword>
<comment type="function">
    <text evidence="6">Specifically methylates the N7 position of a guanine in 16S rRNA.</text>
</comment>
<dbReference type="InterPro" id="IPR029063">
    <property type="entry name" value="SAM-dependent_MTases_sf"/>
</dbReference>
<protein>
    <recommendedName>
        <fullName evidence="6">Ribosomal RNA small subunit methyltransferase G</fullName>
        <ecNumber evidence="6">2.1.1.-</ecNumber>
    </recommendedName>
    <alternativeName>
        <fullName evidence="6">16S rRNA 7-methylguanosine methyltransferase</fullName>
        <shortName evidence="6">16S rRNA m7G methyltransferase</shortName>
    </alternativeName>
</protein>
<comment type="caution">
    <text evidence="6">Lacks conserved residue(s) required for the propagation of feature annotation.</text>
</comment>
<dbReference type="EMBL" id="JBHMDM010000004">
    <property type="protein sequence ID" value="MFB9377210.1"/>
    <property type="molecule type" value="Genomic_DNA"/>
</dbReference>
<sequence length="246" mass="26260">MTEPESAREVFGERVDLARRYTEILATTGVERGLIGPREIPRLWDRHVLNCAYLAELVEPGASVVDVGSGAGLPGLPVALARPDVTVRLVEPLERRYHFLREVVAELGLREQVAVVRSRAEDIRGDFSGRVVTARAVAPLASLYGWTLPLVQPGGHLLAIKGRSAPEEIAAAAETLAAMGVSATPDVVVCGPQDGTGTTVVRVERGNGPLRSVAPPATTTRRRGAGPTKNGQRRGRSGGDKRRSTR</sequence>
<keyword evidence="4 6" id="KW-0808">Transferase</keyword>
<evidence type="ECO:0000256" key="4">
    <source>
        <dbReference type="ARBA" id="ARBA00022679"/>
    </source>
</evidence>
<feature type="compositionally biased region" description="Basic and acidic residues" evidence="7">
    <location>
        <begin position="237"/>
        <end position="246"/>
    </location>
</feature>
<evidence type="ECO:0000313" key="9">
    <source>
        <dbReference type="Proteomes" id="UP001589748"/>
    </source>
</evidence>
<dbReference type="PANTHER" id="PTHR31760">
    <property type="entry name" value="S-ADENOSYL-L-METHIONINE-DEPENDENT METHYLTRANSFERASES SUPERFAMILY PROTEIN"/>
    <property type="match status" value="1"/>
</dbReference>
<keyword evidence="3 6" id="KW-0489">Methyltransferase</keyword>
<dbReference type="HAMAP" id="MF_00074">
    <property type="entry name" value="16SrRNA_methyltr_G"/>
    <property type="match status" value="1"/>
</dbReference>
<name>A0ABV5LT24_9ACTN</name>
<evidence type="ECO:0000256" key="3">
    <source>
        <dbReference type="ARBA" id="ARBA00022603"/>
    </source>
</evidence>
<dbReference type="RefSeq" id="WP_380134889.1">
    <property type="nucleotide sequence ID" value="NZ_JBHLUI010000003.1"/>
</dbReference>
<dbReference type="GO" id="GO:0032259">
    <property type="term" value="P:methylation"/>
    <property type="evidence" value="ECO:0007669"/>
    <property type="project" value="UniProtKB-KW"/>
</dbReference>
<evidence type="ECO:0000256" key="5">
    <source>
        <dbReference type="ARBA" id="ARBA00022691"/>
    </source>
</evidence>
<keyword evidence="9" id="KW-1185">Reference proteome</keyword>
<feature type="region of interest" description="Disordered" evidence="7">
    <location>
        <begin position="199"/>
        <end position="246"/>
    </location>
</feature>
<dbReference type="SUPFAM" id="SSF53335">
    <property type="entry name" value="S-adenosyl-L-methionine-dependent methyltransferases"/>
    <property type="match status" value="1"/>
</dbReference>
<organism evidence="8 9">
    <name type="scientific">Kineococcus gynurae</name>
    <dbReference type="NCBI Taxonomy" id="452979"/>
    <lineage>
        <taxon>Bacteria</taxon>
        <taxon>Bacillati</taxon>
        <taxon>Actinomycetota</taxon>
        <taxon>Actinomycetes</taxon>
        <taxon>Kineosporiales</taxon>
        <taxon>Kineosporiaceae</taxon>
        <taxon>Kineococcus</taxon>
    </lineage>
</organism>
<dbReference type="PANTHER" id="PTHR31760:SF0">
    <property type="entry name" value="S-ADENOSYL-L-METHIONINE-DEPENDENT METHYLTRANSFERASES SUPERFAMILY PROTEIN"/>
    <property type="match status" value="1"/>
</dbReference>
<dbReference type="EC" id="2.1.1.-" evidence="6"/>
<proteinExistence type="inferred from homology"/>
<dbReference type="InterPro" id="IPR003682">
    <property type="entry name" value="rRNA_ssu_MeTfrase_G"/>
</dbReference>
<keyword evidence="2 6" id="KW-0698">rRNA processing</keyword>
<feature type="binding site" evidence="6">
    <location>
        <position position="73"/>
    </location>
    <ligand>
        <name>S-adenosyl-L-methionine</name>
        <dbReference type="ChEBI" id="CHEBI:59789"/>
    </ligand>
</feature>
<comment type="subcellular location">
    <subcellularLocation>
        <location evidence="6">Cytoplasm</location>
    </subcellularLocation>
</comment>
<reference evidence="8 9" key="1">
    <citation type="submission" date="2024-09" db="EMBL/GenBank/DDBJ databases">
        <authorList>
            <person name="Sun Q."/>
            <person name="Mori K."/>
        </authorList>
    </citation>
    <scope>NUCLEOTIDE SEQUENCE [LARGE SCALE GENOMIC DNA]</scope>
    <source>
        <strain evidence="8 9">TISTR 1856</strain>
    </source>
</reference>
<comment type="caution">
    <text evidence="8">The sequence shown here is derived from an EMBL/GenBank/DDBJ whole genome shotgun (WGS) entry which is preliminary data.</text>
</comment>
<dbReference type="GO" id="GO:0008168">
    <property type="term" value="F:methyltransferase activity"/>
    <property type="evidence" value="ECO:0007669"/>
    <property type="project" value="UniProtKB-KW"/>
</dbReference>
<evidence type="ECO:0000256" key="2">
    <source>
        <dbReference type="ARBA" id="ARBA00022552"/>
    </source>
</evidence>
<evidence type="ECO:0000256" key="7">
    <source>
        <dbReference type="SAM" id="MobiDB-lite"/>
    </source>
</evidence>
<dbReference type="NCBIfam" id="TIGR00138">
    <property type="entry name" value="rsmG_gidB"/>
    <property type="match status" value="1"/>
</dbReference>
<dbReference type="Gene3D" id="3.40.50.150">
    <property type="entry name" value="Vaccinia Virus protein VP39"/>
    <property type="match status" value="1"/>
</dbReference>
<keyword evidence="1 6" id="KW-0963">Cytoplasm</keyword>
<dbReference type="Pfam" id="PF02527">
    <property type="entry name" value="GidB"/>
    <property type="match status" value="1"/>
</dbReference>
<feature type="binding site" evidence="6">
    <location>
        <position position="68"/>
    </location>
    <ligand>
        <name>S-adenosyl-L-methionine</name>
        <dbReference type="ChEBI" id="CHEBI:59789"/>
    </ligand>
</feature>
<evidence type="ECO:0000256" key="1">
    <source>
        <dbReference type="ARBA" id="ARBA00022490"/>
    </source>
</evidence>
<feature type="binding site" evidence="6">
    <location>
        <begin position="120"/>
        <end position="121"/>
    </location>
    <ligand>
        <name>S-adenosyl-L-methionine</name>
        <dbReference type="ChEBI" id="CHEBI:59789"/>
    </ligand>
</feature>
<accession>A0ABV5LT24</accession>
<dbReference type="Proteomes" id="UP001589748">
    <property type="component" value="Unassembled WGS sequence"/>
</dbReference>
<comment type="similarity">
    <text evidence="6">Belongs to the methyltransferase superfamily. RNA methyltransferase RsmG family.</text>
</comment>